<dbReference type="CDD" id="cd06170">
    <property type="entry name" value="LuxR_C_like"/>
    <property type="match status" value="1"/>
</dbReference>
<keyword evidence="1" id="KW-0547">Nucleotide-binding</keyword>
<dbReference type="PANTHER" id="PTHR16305">
    <property type="entry name" value="TESTICULAR SOLUBLE ADENYLYL CYCLASE"/>
    <property type="match status" value="1"/>
</dbReference>
<sequence>MINRTAERGALDDMLSAVREGESRVLVLRGAAGIGKTAILQYAETAATGFQVLRAVGIESEMELAFAALHQLLLPLLDRLPHLPAPRREALETVFRMRDGAPPDPFLVGLATLDLLSGASEQQPLLGLVDDAHWLDRASAQVLGFVARRLLAESIAVLFAARRPVAELRGLPEREVTGLTDSDAHELLASVAHAPLDRGVRERIVAETHGNPLALIELPRGLDTTRTAGGFGLLDPGTLPGQIEESFLERVRALSGPARTLLLVAAAEPAGDPDLVRAAADRLGAGLDVTIDGTDGLLSVDHRVTFRHPLVRSAVYRAATPAERRAVHLALAEVTDPATDPDRRAWHRASAAAGPDEAVAAELERSAGRAQARGGIVAAAAFLKRSVALTADPARRTDRMLAAAEASLQAGDLEDVGRVLGALRGRPLDGLQQGRAGVLHGQVAFASGQGGDATARTMEAARQLEPVDPRLARETYLTAYGIAVSVTDPAALLAVSRAARRLPPPADPGPLDLLLDGYTLIVTDGRAAAAGVLRRAAAALTELPPADVLRWGWVATGVNAAVWDDVAMRETSQRWTGIVRDAYALRELPYLLTVVGYASSWTGDFEATSAFIAEAAAVAAASGIPLPPYAELRLLSLRGREPETAALVAATVESSAAAGLGMGVTAGQWAAAVLYNGLARYPEAMRAAQSTTWLAEPGLSTWLLPELVEAASRSGEPGVALEALDRLVEATEPFSTDFAGGVEARSRALVADGPEAGALYREAVERLSRTPLRTELARAHLVFGEWLRRRRQRLEAREQLRTAYDMFVAIGMEAFAERARRELLATGETVRRRPAEAAAGEELTAQERQIALLARDGFSNPEVGERLFLSPRTVEWHLRKVFGKLGIESRRQLRDVLPTADETGAG</sequence>
<dbReference type="Gene3D" id="1.10.10.10">
    <property type="entry name" value="Winged helix-like DNA-binding domain superfamily/Winged helix DNA-binding domain"/>
    <property type="match status" value="1"/>
</dbReference>
<protein>
    <submittedName>
        <fullName evidence="4">ATP-, maltotriose- and DNA-dependent transcriptional regulator MalT</fullName>
    </submittedName>
</protein>
<dbReference type="InterPro" id="IPR041664">
    <property type="entry name" value="AAA_16"/>
</dbReference>
<dbReference type="GO" id="GO:0006355">
    <property type="term" value="P:regulation of DNA-templated transcription"/>
    <property type="evidence" value="ECO:0007669"/>
    <property type="project" value="InterPro"/>
</dbReference>
<dbReference type="InterPro" id="IPR036388">
    <property type="entry name" value="WH-like_DNA-bd_sf"/>
</dbReference>
<dbReference type="Proteomes" id="UP000219612">
    <property type="component" value="Unassembled WGS sequence"/>
</dbReference>
<organism evidence="4 5">
    <name type="scientific">Paractinoplanes atraurantiacus</name>
    <dbReference type="NCBI Taxonomy" id="1036182"/>
    <lineage>
        <taxon>Bacteria</taxon>
        <taxon>Bacillati</taxon>
        <taxon>Actinomycetota</taxon>
        <taxon>Actinomycetes</taxon>
        <taxon>Micromonosporales</taxon>
        <taxon>Micromonosporaceae</taxon>
        <taxon>Paractinoplanes</taxon>
    </lineage>
</organism>
<evidence type="ECO:0000256" key="2">
    <source>
        <dbReference type="ARBA" id="ARBA00022840"/>
    </source>
</evidence>
<dbReference type="Pfam" id="PF13191">
    <property type="entry name" value="AAA_16"/>
    <property type="match status" value="1"/>
</dbReference>
<evidence type="ECO:0000313" key="4">
    <source>
        <dbReference type="EMBL" id="SNY62743.1"/>
    </source>
</evidence>
<dbReference type="GO" id="GO:0005524">
    <property type="term" value="F:ATP binding"/>
    <property type="evidence" value="ECO:0007669"/>
    <property type="project" value="UniProtKB-KW"/>
</dbReference>
<reference evidence="4 5" key="1">
    <citation type="submission" date="2017-09" db="EMBL/GenBank/DDBJ databases">
        <authorList>
            <person name="Ehlers B."/>
            <person name="Leendertz F.H."/>
        </authorList>
    </citation>
    <scope>NUCLEOTIDE SEQUENCE [LARGE SCALE GENOMIC DNA]</scope>
    <source>
        <strain evidence="4 5">CGMCC 4.6857</strain>
    </source>
</reference>
<feature type="domain" description="HTH luxR-type" evidence="3">
    <location>
        <begin position="836"/>
        <end position="901"/>
    </location>
</feature>
<dbReference type="GO" id="GO:0003677">
    <property type="term" value="F:DNA binding"/>
    <property type="evidence" value="ECO:0007669"/>
    <property type="project" value="InterPro"/>
</dbReference>
<evidence type="ECO:0000256" key="1">
    <source>
        <dbReference type="ARBA" id="ARBA00022741"/>
    </source>
</evidence>
<dbReference type="PANTHER" id="PTHR16305:SF35">
    <property type="entry name" value="TRANSCRIPTIONAL ACTIVATOR DOMAIN"/>
    <property type="match status" value="1"/>
</dbReference>
<dbReference type="AlphaFoldDB" id="A0A285JRN8"/>
<dbReference type="Pfam" id="PF00196">
    <property type="entry name" value="GerE"/>
    <property type="match status" value="1"/>
</dbReference>
<gene>
    <name evidence="4" type="ORF">SAMN05421748_1247</name>
</gene>
<dbReference type="OrthoDB" id="3514764at2"/>
<dbReference type="GO" id="GO:0004016">
    <property type="term" value="F:adenylate cyclase activity"/>
    <property type="evidence" value="ECO:0007669"/>
    <property type="project" value="TreeGrafter"/>
</dbReference>
<dbReference type="SUPFAM" id="SSF46894">
    <property type="entry name" value="C-terminal effector domain of the bipartite response regulators"/>
    <property type="match status" value="1"/>
</dbReference>
<dbReference type="PRINTS" id="PR00038">
    <property type="entry name" value="HTHLUXR"/>
</dbReference>
<evidence type="ECO:0000259" key="3">
    <source>
        <dbReference type="PROSITE" id="PS50043"/>
    </source>
</evidence>
<dbReference type="InterPro" id="IPR000792">
    <property type="entry name" value="Tscrpt_reg_LuxR_C"/>
</dbReference>
<keyword evidence="5" id="KW-1185">Reference proteome</keyword>
<dbReference type="GO" id="GO:0005737">
    <property type="term" value="C:cytoplasm"/>
    <property type="evidence" value="ECO:0007669"/>
    <property type="project" value="TreeGrafter"/>
</dbReference>
<evidence type="ECO:0000313" key="5">
    <source>
        <dbReference type="Proteomes" id="UP000219612"/>
    </source>
</evidence>
<dbReference type="InterPro" id="IPR016032">
    <property type="entry name" value="Sig_transdc_resp-reg_C-effctor"/>
</dbReference>
<dbReference type="SMART" id="SM00421">
    <property type="entry name" value="HTH_LUXR"/>
    <property type="match status" value="1"/>
</dbReference>
<dbReference type="PROSITE" id="PS50043">
    <property type="entry name" value="HTH_LUXR_2"/>
    <property type="match status" value="1"/>
</dbReference>
<dbReference type="RefSeq" id="WP_097326709.1">
    <property type="nucleotide sequence ID" value="NZ_OBDY01000024.1"/>
</dbReference>
<dbReference type="EMBL" id="OBDY01000024">
    <property type="protein sequence ID" value="SNY62743.1"/>
    <property type="molecule type" value="Genomic_DNA"/>
</dbReference>
<accession>A0A285JRN8</accession>
<name>A0A285JRN8_9ACTN</name>
<keyword evidence="2" id="KW-0067">ATP-binding</keyword>
<proteinExistence type="predicted"/>